<proteinExistence type="inferred from homology"/>
<comment type="similarity">
    <text evidence="6">Belongs to the GHMP kinase family. IspE subfamily.</text>
</comment>
<dbReference type="NCBIfam" id="TIGR00154">
    <property type="entry name" value="ispE"/>
    <property type="match status" value="1"/>
</dbReference>
<gene>
    <name evidence="6" type="primary">ispE</name>
    <name evidence="8" type="ORF">C7380_11766</name>
</gene>
<evidence type="ECO:0000259" key="7">
    <source>
        <dbReference type="Pfam" id="PF00288"/>
    </source>
</evidence>
<accession>A0AA45C5H6</accession>
<keyword evidence="2 6" id="KW-0808">Transferase</keyword>
<dbReference type="EC" id="2.7.1.148" evidence="6"/>
<dbReference type="AlphaFoldDB" id="A0AA45C5H6"/>
<dbReference type="Proteomes" id="UP000245921">
    <property type="component" value="Unassembled WGS sequence"/>
</dbReference>
<dbReference type="Gene3D" id="3.30.70.890">
    <property type="entry name" value="GHMP kinase, C-terminal domain"/>
    <property type="match status" value="1"/>
</dbReference>
<dbReference type="PANTHER" id="PTHR43527:SF2">
    <property type="entry name" value="4-DIPHOSPHOCYTIDYL-2-C-METHYL-D-ERYTHRITOL KINASE, CHLOROPLASTIC"/>
    <property type="match status" value="1"/>
</dbReference>
<keyword evidence="4 6" id="KW-0418">Kinase</keyword>
<evidence type="ECO:0000313" key="9">
    <source>
        <dbReference type="Proteomes" id="UP000245921"/>
    </source>
</evidence>
<evidence type="ECO:0000256" key="2">
    <source>
        <dbReference type="ARBA" id="ARBA00022679"/>
    </source>
</evidence>
<dbReference type="SUPFAM" id="SSF54211">
    <property type="entry name" value="Ribosomal protein S5 domain 2-like"/>
    <property type="match status" value="1"/>
</dbReference>
<dbReference type="HAMAP" id="MF_00061">
    <property type="entry name" value="IspE"/>
    <property type="match status" value="1"/>
</dbReference>
<evidence type="ECO:0000256" key="3">
    <source>
        <dbReference type="ARBA" id="ARBA00022741"/>
    </source>
</evidence>
<dbReference type="GO" id="GO:0019288">
    <property type="term" value="P:isopentenyl diphosphate biosynthetic process, methylerythritol 4-phosphate pathway"/>
    <property type="evidence" value="ECO:0007669"/>
    <property type="project" value="UniProtKB-UniRule"/>
</dbReference>
<keyword evidence="6" id="KW-0414">Isoprene biosynthesis</keyword>
<sequence length="252" mass="29034">MIYKSKAKINLYLDVTKKRYDGFHDIITLFHEIDYYDSIDIEISDKEYYTSNLNIPWESNLINKTIKLFKNITNYRDFNLKIKLIKKLPKGGGIGGGSSNAATILKFLGKYYNISNSDLKEIGSKLGSDIPFFIEGGTALAEGKGEILTKLEPLKLNVELNSPKIEIPTPEMYKEIDKNWNNLKRKGDPLKLYESLKTKNIEEIDKNLFNIFEQVVFKKYPKMKLIKNNFIKNNPLTMMSGSGSTFFKLKMQ</sequence>
<keyword evidence="3 6" id="KW-0547">Nucleotide-binding</keyword>
<dbReference type="InterPro" id="IPR006204">
    <property type="entry name" value="GHMP_kinase_N_dom"/>
</dbReference>
<evidence type="ECO:0000256" key="4">
    <source>
        <dbReference type="ARBA" id="ARBA00022777"/>
    </source>
</evidence>
<keyword evidence="5 6" id="KW-0067">ATP-binding</keyword>
<name>A0AA45C5H6_9BACT</name>
<comment type="catalytic activity">
    <reaction evidence="6">
        <text>4-CDP-2-C-methyl-D-erythritol + ATP = 4-CDP-2-C-methyl-D-erythritol 2-phosphate + ADP + H(+)</text>
        <dbReference type="Rhea" id="RHEA:18437"/>
        <dbReference type="ChEBI" id="CHEBI:15378"/>
        <dbReference type="ChEBI" id="CHEBI:30616"/>
        <dbReference type="ChEBI" id="CHEBI:57823"/>
        <dbReference type="ChEBI" id="CHEBI:57919"/>
        <dbReference type="ChEBI" id="CHEBI:456216"/>
        <dbReference type="EC" id="2.7.1.148"/>
    </reaction>
</comment>
<evidence type="ECO:0000256" key="1">
    <source>
        <dbReference type="ARBA" id="ARBA00017473"/>
    </source>
</evidence>
<dbReference type="PIRSF" id="PIRSF010376">
    <property type="entry name" value="IspE"/>
    <property type="match status" value="1"/>
</dbReference>
<dbReference type="PANTHER" id="PTHR43527">
    <property type="entry name" value="4-DIPHOSPHOCYTIDYL-2-C-METHYL-D-ERYTHRITOL KINASE, CHLOROPLASTIC"/>
    <property type="match status" value="1"/>
</dbReference>
<dbReference type="Pfam" id="PF00288">
    <property type="entry name" value="GHMP_kinases_N"/>
    <property type="match status" value="1"/>
</dbReference>
<feature type="binding site" evidence="6">
    <location>
        <begin position="89"/>
        <end position="99"/>
    </location>
    <ligand>
        <name>ATP</name>
        <dbReference type="ChEBI" id="CHEBI:30616"/>
    </ligand>
</feature>
<dbReference type="GO" id="GO:0050515">
    <property type="term" value="F:4-(cytidine 5'-diphospho)-2-C-methyl-D-erythritol kinase activity"/>
    <property type="evidence" value="ECO:0007669"/>
    <property type="project" value="UniProtKB-UniRule"/>
</dbReference>
<evidence type="ECO:0000256" key="6">
    <source>
        <dbReference type="HAMAP-Rule" id="MF_00061"/>
    </source>
</evidence>
<feature type="active site" evidence="6">
    <location>
        <position position="8"/>
    </location>
</feature>
<protein>
    <recommendedName>
        <fullName evidence="1 6">4-diphosphocytidyl-2-C-methyl-D-erythritol kinase</fullName>
        <shortName evidence="6">CMK</shortName>
        <ecNumber evidence="6">2.7.1.148</ecNumber>
    </recommendedName>
    <alternativeName>
        <fullName evidence="6">4-(cytidine-5'-diphospho)-2-C-methyl-D-erythritol kinase</fullName>
    </alternativeName>
</protein>
<comment type="pathway">
    <text evidence="6">Isoprenoid biosynthesis; isopentenyl diphosphate biosynthesis via DXP pathway; isopentenyl diphosphate from 1-deoxy-D-xylulose 5-phosphate: step 3/6.</text>
</comment>
<comment type="caution">
    <text evidence="8">The sequence shown here is derived from an EMBL/GenBank/DDBJ whole genome shotgun (WGS) entry which is preliminary data.</text>
</comment>
<feature type="domain" description="GHMP kinase N-terminal" evidence="7">
    <location>
        <begin position="60"/>
        <end position="137"/>
    </location>
</feature>
<dbReference type="InterPro" id="IPR004424">
    <property type="entry name" value="IspE"/>
</dbReference>
<dbReference type="GO" id="GO:0016114">
    <property type="term" value="P:terpenoid biosynthetic process"/>
    <property type="evidence" value="ECO:0007669"/>
    <property type="project" value="UniProtKB-UniRule"/>
</dbReference>
<dbReference type="InterPro" id="IPR014721">
    <property type="entry name" value="Ribsml_uS5_D2-typ_fold_subgr"/>
</dbReference>
<dbReference type="SUPFAM" id="SSF55060">
    <property type="entry name" value="GHMP Kinase, C-terminal domain"/>
    <property type="match status" value="1"/>
</dbReference>
<comment type="function">
    <text evidence="6">Catalyzes the phosphorylation of the position 2 hydroxy group of 4-diphosphocytidyl-2C-methyl-D-erythritol.</text>
</comment>
<dbReference type="EMBL" id="QGGI01000017">
    <property type="protein sequence ID" value="PWJ88776.1"/>
    <property type="molecule type" value="Genomic_DNA"/>
</dbReference>
<dbReference type="InterPro" id="IPR020568">
    <property type="entry name" value="Ribosomal_Su5_D2-typ_SF"/>
</dbReference>
<dbReference type="Gene3D" id="3.30.230.10">
    <property type="match status" value="1"/>
</dbReference>
<keyword evidence="9" id="KW-1185">Reference proteome</keyword>
<dbReference type="RefSeq" id="WP_109605821.1">
    <property type="nucleotide sequence ID" value="NZ_QGGI01000017.1"/>
</dbReference>
<dbReference type="InterPro" id="IPR036554">
    <property type="entry name" value="GHMP_kinase_C_sf"/>
</dbReference>
<reference evidence="8 9" key="1">
    <citation type="submission" date="2018-05" db="EMBL/GenBank/DDBJ databases">
        <title>Genomic Encyclopedia of Type Strains, Phase IV (KMG-IV): sequencing the most valuable type-strain genomes for metagenomic binning, comparative biology and taxonomic classification.</title>
        <authorList>
            <person name="Goeker M."/>
        </authorList>
    </citation>
    <scope>NUCLEOTIDE SEQUENCE [LARGE SCALE GENOMIC DNA]</scope>
    <source>
        <strain evidence="8 9">DSM 24906</strain>
    </source>
</reference>
<dbReference type="GO" id="GO:0005524">
    <property type="term" value="F:ATP binding"/>
    <property type="evidence" value="ECO:0007669"/>
    <property type="project" value="UniProtKB-UniRule"/>
</dbReference>
<evidence type="ECO:0000256" key="5">
    <source>
        <dbReference type="ARBA" id="ARBA00022840"/>
    </source>
</evidence>
<feature type="active site" evidence="6">
    <location>
        <position position="129"/>
    </location>
</feature>
<evidence type="ECO:0000313" key="8">
    <source>
        <dbReference type="EMBL" id="PWJ88776.1"/>
    </source>
</evidence>
<organism evidence="8 9">
    <name type="scientific">Oceanotoga teriensis</name>
    <dbReference type="NCBI Taxonomy" id="515440"/>
    <lineage>
        <taxon>Bacteria</taxon>
        <taxon>Thermotogati</taxon>
        <taxon>Thermotogota</taxon>
        <taxon>Thermotogae</taxon>
        <taxon>Petrotogales</taxon>
        <taxon>Petrotogaceae</taxon>
        <taxon>Oceanotoga</taxon>
    </lineage>
</organism>